<gene>
    <name evidence="1" type="ORF">NQ317_019710</name>
</gene>
<organism evidence="1 2">
    <name type="scientific">Molorchus minor</name>
    <dbReference type="NCBI Taxonomy" id="1323400"/>
    <lineage>
        <taxon>Eukaryota</taxon>
        <taxon>Metazoa</taxon>
        <taxon>Ecdysozoa</taxon>
        <taxon>Arthropoda</taxon>
        <taxon>Hexapoda</taxon>
        <taxon>Insecta</taxon>
        <taxon>Pterygota</taxon>
        <taxon>Neoptera</taxon>
        <taxon>Endopterygota</taxon>
        <taxon>Coleoptera</taxon>
        <taxon>Polyphaga</taxon>
        <taxon>Cucujiformia</taxon>
        <taxon>Chrysomeloidea</taxon>
        <taxon>Cerambycidae</taxon>
        <taxon>Lamiinae</taxon>
        <taxon>Monochamini</taxon>
        <taxon>Molorchus</taxon>
    </lineage>
</organism>
<proteinExistence type="predicted"/>
<sequence>MWFCKEDKAVHYVKEMFNVGDKFPTLSWWLGEEVSYIELVENIVNNLIREGKNVTVTVFTENTLEELLKE</sequence>
<dbReference type="Proteomes" id="UP001162164">
    <property type="component" value="Unassembled WGS sequence"/>
</dbReference>
<evidence type="ECO:0000313" key="2">
    <source>
        <dbReference type="Proteomes" id="UP001162164"/>
    </source>
</evidence>
<name>A0ABQ9JPU8_9CUCU</name>
<keyword evidence="2" id="KW-1185">Reference proteome</keyword>
<comment type="caution">
    <text evidence="1">The sequence shown here is derived from an EMBL/GenBank/DDBJ whole genome shotgun (WGS) entry which is preliminary data.</text>
</comment>
<dbReference type="EMBL" id="JAPWTJ010000295">
    <property type="protein sequence ID" value="KAJ8980023.1"/>
    <property type="molecule type" value="Genomic_DNA"/>
</dbReference>
<evidence type="ECO:0000313" key="1">
    <source>
        <dbReference type="EMBL" id="KAJ8980023.1"/>
    </source>
</evidence>
<feature type="non-terminal residue" evidence="1">
    <location>
        <position position="70"/>
    </location>
</feature>
<protein>
    <submittedName>
        <fullName evidence="1">Uncharacterized protein</fullName>
    </submittedName>
</protein>
<reference evidence="1" key="1">
    <citation type="journal article" date="2023" name="Insect Mol. Biol.">
        <title>Genome sequencing provides insights into the evolution of gene families encoding plant cell wall-degrading enzymes in longhorned beetles.</title>
        <authorList>
            <person name="Shin N.R."/>
            <person name="Okamura Y."/>
            <person name="Kirsch R."/>
            <person name="Pauchet Y."/>
        </authorList>
    </citation>
    <scope>NUCLEOTIDE SEQUENCE</scope>
    <source>
        <strain evidence="1">MMC_N1</strain>
    </source>
</reference>
<accession>A0ABQ9JPU8</accession>